<reference evidence="7" key="1">
    <citation type="submission" date="2016-06" db="UniProtKB">
        <authorList>
            <consortium name="WormBaseParasite"/>
        </authorList>
    </citation>
    <scope>IDENTIFICATION</scope>
</reference>
<keyword evidence="6" id="KW-1185">Reference proteome</keyword>
<dbReference type="OrthoDB" id="19729at2759"/>
<dbReference type="EMBL" id="UZAN01049499">
    <property type="protein sequence ID" value="VDP87471.1"/>
    <property type="molecule type" value="Genomic_DNA"/>
</dbReference>
<keyword evidence="2" id="KW-0810">Translation regulation</keyword>
<keyword evidence="3" id="KW-0652">Protein synthesis inhibitor</keyword>
<evidence type="ECO:0000256" key="4">
    <source>
        <dbReference type="SAM" id="MobiDB-lite"/>
    </source>
</evidence>
<feature type="compositionally biased region" description="Polar residues" evidence="4">
    <location>
        <begin position="76"/>
        <end position="94"/>
    </location>
</feature>
<feature type="region of interest" description="Disordered" evidence="4">
    <location>
        <begin position="73"/>
        <end position="111"/>
    </location>
</feature>
<evidence type="ECO:0000256" key="3">
    <source>
        <dbReference type="ARBA" id="ARBA00023193"/>
    </source>
</evidence>
<evidence type="ECO:0000313" key="7">
    <source>
        <dbReference type="WBParaSite" id="ECPE_0001072501-mRNA-1"/>
    </source>
</evidence>
<accession>A0A183AUQ8</accession>
<proteinExistence type="inferred from homology"/>
<organism evidence="7">
    <name type="scientific">Echinostoma caproni</name>
    <dbReference type="NCBI Taxonomy" id="27848"/>
    <lineage>
        <taxon>Eukaryota</taxon>
        <taxon>Metazoa</taxon>
        <taxon>Spiralia</taxon>
        <taxon>Lophotrochozoa</taxon>
        <taxon>Platyhelminthes</taxon>
        <taxon>Trematoda</taxon>
        <taxon>Digenea</taxon>
        <taxon>Plagiorchiida</taxon>
        <taxon>Echinostomata</taxon>
        <taxon>Echinostomatoidea</taxon>
        <taxon>Echinostomatidae</taxon>
        <taxon>Echinostoma</taxon>
    </lineage>
</organism>
<comment type="similarity">
    <text evidence="1">Belongs to the eIF4E-binding protein family.</text>
</comment>
<protein>
    <submittedName>
        <fullName evidence="7">Eukaryotic translation initiation factor 4E-binding protein 1</fullName>
    </submittedName>
</protein>
<feature type="compositionally biased region" description="Polar residues" evidence="4">
    <location>
        <begin position="19"/>
        <end position="28"/>
    </location>
</feature>
<dbReference type="Pfam" id="PF05456">
    <property type="entry name" value="eIF_4EBP"/>
    <property type="match status" value="1"/>
</dbReference>
<feature type="region of interest" description="Disordered" evidence="4">
    <location>
        <begin position="19"/>
        <end position="40"/>
    </location>
</feature>
<gene>
    <name evidence="5" type="ORF">ECPE_LOCUS10693</name>
</gene>
<evidence type="ECO:0000256" key="2">
    <source>
        <dbReference type="ARBA" id="ARBA00022845"/>
    </source>
</evidence>
<evidence type="ECO:0000313" key="6">
    <source>
        <dbReference type="Proteomes" id="UP000272942"/>
    </source>
</evidence>
<dbReference type="GO" id="GO:0005737">
    <property type="term" value="C:cytoplasm"/>
    <property type="evidence" value="ECO:0007669"/>
    <property type="project" value="TreeGrafter"/>
</dbReference>
<dbReference type="PANTHER" id="PTHR12669">
    <property type="entry name" value="EUKARYOTIC TRANSLATION INITIATION FACTOR 4E-BINDING PROTEIN"/>
    <property type="match status" value="1"/>
</dbReference>
<dbReference type="GO" id="GO:0008190">
    <property type="term" value="F:eukaryotic initiation factor 4E binding"/>
    <property type="evidence" value="ECO:0007669"/>
    <property type="project" value="InterPro"/>
</dbReference>
<reference evidence="5 6" key="2">
    <citation type="submission" date="2018-11" db="EMBL/GenBank/DDBJ databases">
        <authorList>
            <consortium name="Pathogen Informatics"/>
        </authorList>
    </citation>
    <scope>NUCLEOTIDE SEQUENCE [LARGE SCALE GENOMIC DNA]</scope>
    <source>
        <strain evidence="5 6">Egypt</strain>
    </source>
</reference>
<evidence type="ECO:0000313" key="5">
    <source>
        <dbReference type="EMBL" id="VDP87471.1"/>
    </source>
</evidence>
<dbReference type="AlphaFoldDB" id="A0A183AUQ8"/>
<dbReference type="Proteomes" id="UP000272942">
    <property type="component" value="Unassembled WGS sequence"/>
</dbReference>
<name>A0A183AUQ8_9TREM</name>
<sequence length="111" mass="12243">MNHKRSDEIPVRRIRISDPSQIPSNVGTTPGGTLFSTTPGGTRIIYDRDFMLQCRNSPLSRTPPAELEKMLKAVSNPESNHSQQAAHTQVTETPEPNGPSKGDENPFEMDV</sequence>
<evidence type="ECO:0000256" key="1">
    <source>
        <dbReference type="ARBA" id="ARBA00005480"/>
    </source>
</evidence>
<dbReference type="WBParaSite" id="ECPE_0001072501-mRNA-1">
    <property type="protein sequence ID" value="ECPE_0001072501-mRNA-1"/>
    <property type="gene ID" value="ECPE_0001072501"/>
</dbReference>
<dbReference type="GO" id="GO:0045947">
    <property type="term" value="P:negative regulation of translational initiation"/>
    <property type="evidence" value="ECO:0007669"/>
    <property type="project" value="InterPro"/>
</dbReference>
<dbReference type="InterPro" id="IPR008606">
    <property type="entry name" value="EIF4EBP"/>
</dbReference>
<dbReference type="PANTHER" id="PTHR12669:SF12">
    <property type="entry name" value="EUKARYOTIC TRANSLATION INITIATION FACTOR 4E-BINDING PROTEIN"/>
    <property type="match status" value="1"/>
</dbReference>